<dbReference type="AlphaFoldDB" id="E1YDM4"/>
<protein>
    <submittedName>
        <fullName evidence="1">Uncharacterized protein</fullName>
    </submittedName>
</protein>
<sequence>MKQYVVDELRYNDYEKIKKCLDENLGSSEIAGIYWLPIDEKILSEEQAKHIECKPFFFVIILEEKLISAELLVRTRCRMKCSCIDYATEKQRNWLIGYIDKLLNKYNISV</sequence>
<dbReference type="EMBL" id="FR695868">
    <property type="protein sequence ID" value="CBX28668.1"/>
    <property type="molecule type" value="Genomic_DNA"/>
</dbReference>
<organism evidence="1">
    <name type="scientific">uncultured Desulfobacterium sp</name>
    <dbReference type="NCBI Taxonomy" id="201089"/>
    <lineage>
        <taxon>Bacteria</taxon>
        <taxon>Pseudomonadati</taxon>
        <taxon>Thermodesulfobacteriota</taxon>
        <taxon>Desulfobacteria</taxon>
        <taxon>Desulfobacterales</taxon>
        <taxon>Desulfobacteriaceae</taxon>
        <taxon>Desulfobacterium</taxon>
        <taxon>environmental samples</taxon>
    </lineage>
</organism>
<name>E1YDM4_9BACT</name>
<evidence type="ECO:0000313" key="1">
    <source>
        <dbReference type="EMBL" id="CBX28668.1"/>
    </source>
</evidence>
<reference evidence="1" key="1">
    <citation type="journal article" date="2011" name="Environ. Microbiol.">
        <title>Genomic insights into the metabolic potential of the polycyclic aromatic hydrocarbon degrading sulfate-reducing Deltaproteobacterium N47.</title>
        <authorList>
            <person name="Bergmann F."/>
            <person name="Selesi D."/>
            <person name="Weinmaier T."/>
            <person name="Tischler P."/>
            <person name="Rattei T."/>
            <person name="Meckenstock R.U."/>
        </authorList>
    </citation>
    <scope>NUCLEOTIDE SEQUENCE</scope>
</reference>
<proteinExistence type="predicted"/>
<accession>E1YDM4</accession>
<gene>
    <name evidence="1" type="ORF">N47_G39920</name>
</gene>